<reference evidence="1" key="1">
    <citation type="submission" date="2014-09" db="EMBL/GenBank/DDBJ databases">
        <authorList>
            <person name="Magalhaes I.L.F."/>
            <person name="Oliveira U."/>
            <person name="Santos F.R."/>
            <person name="Vidigal T.H.D.A."/>
            <person name="Brescovit A.D."/>
            <person name="Santos A.J."/>
        </authorList>
    </citation>
    <scope>NUCLEOTIDE SEQUENCE</scope>
    <source>
        <tissue evidence="1">Shoot tissue taken approximately 20 cm above the soil surface</tissue>
    </source>
</reference>
<protein>
    <submittedName>
        <fullName evidence="1">Uncharacterized protein</fullName>
    </submittedName>
</protein>
<name>A0A0A9CNU0_ARUDO</name>
<organism evidence="1">
    <name type="scientific">Arundo donax</name>
    <name type="common">Giant reed</name>
    <name type="synonym">Donax arundinaceus</name>
    <dbReference type="NCBI Taxonomy" id="35708"/>
    <lineage>
        <taxon>Eukaryota</taxon>
        <taxon>Viridiplantae</taxon>
        <taxon>Streptophyta</taxon>
        <taxon>Embryophyta</taxon>
        <taxon>Tracheophyta</taxon>
        <taxon>Spermatophyta</taxon>
        <taxon>Magnoliopsida</taxon>
        <taxon>Liliopsida</taxon>
        <taxon>Poales</taxon>
        <taxon>Poaceae</taxon>
        <taxon>PACMAD clade</taxon>
        <taxon>Arundinoideae</taxon>
        <taxon>Arundineae</taxon>
        <taxon>Arundo</taxon>
    </lineage>
</organism>
<evidence type="ECO:0000313" key="1">
    <source>
        <dbReference type="EMBL" id="JAD73147.1"/>
    </source>
</evidence>
<dbReference type="AlphaFoldDB" id="A0A0A9CNU0"/>
<accession>A0A0A9CNU0</accession>
<sequence>MCLFVIYRIGNVVSNWV</sequence>
<proteinExistence type="predicted"/>
<reference evidence="1" key="2">
    <citation type="journal article" date="2015" name="Data Brief">
        <title>Shoot transcriptome of the giant reed, Arundo donax.</title>
        <authorList>
            <person name="Barrero R.A."/>
            <person name="Guerrero F.D."/>
            <person name="Moolhuijzen P."/>
            <person name="Goolsby J.A."/>
            <person name="Tidwell J."/>
            <person name="Bellgard S.E."/>
            <person name="Bellgard M.I."/>
        </authorList>
    </citation>
    <scope>NUCLEOTIDE SEQUENCE</scope>
    <source>
        <tissue evidence="1">Shoot tissue taken approximately 20 cm above the soil surface</tissue>
    </source>
</reference>
<dbReference type="EMBL" id="GBRH01224748">
    <property type="protein sequence ID" value="JAD73147.1"/>
    <property type="molecule type" value="Transcribed_RNA"/>
</dbReference>